<comment type="caution">
    <text evidence="1">The sequence shown here is derived from an EMBL/GenBank/DDBJ whole genome shotgun (WGS) entry which is preliminary data.</text>
</comment>
<proteinExistence type="predicted"/>
<organism evidence="1">
    <name type="scientific">marine sediment metagenome</name>
    <dbReference type="NCBI Taxonomy" id="412755"/>
    <lineage>
        <taxon>unclassified sequences</taxon>
        <taxon>metagenomes</taxon>
        <taxon>ecological metagenomes</taxon>
    </lineage>
</organism>
<dbReference type="EMBL" id="LAZR01014048">
    <property type="protein sequence ID" value="KKM19179.1"/>
    <property type="molecule type" value="Genomic_DNA"/>
</dbReference>
<protein>
    <submittedName>
        <fullName evidence="1">Uncharacterized protein</fullName>
    </submittedName>
</protein>
<name>A0A0F9IHC5_9ZZZZ</name>
<dbReference type="AlphaFoldDB" id="A0A0F9IHC5"/>
<gene>
    <name evidence="1" type="ORF">LCGC14_1658240</name>
</gene>
<sequence>MVNNSVIEIFVGDLSNTEYDAVVI</sequence>
<accession>A0A0F9IHC5</accession>
<evidence type="ECO:0000313" key="1">
    <source>
        <dbReference type="EMBL" id="KKM19179.1"/>
    </source>
</evidence>
<feature type="non-terminal residue" evidence="1">
    <location>
        <position position="24"/>
    </location>
</feature>
<reference evidence="1" key="1">
    <citation type="journal article" date="2015" name="Nature">
        <title>Complex archaea that bridge the gap between prokaryotes and eukaryotes.</title>
        <authorList>
            <person name="Spang A."/>
            <person name="Saw J.H."/>
            <person name="Jorgensen S.L."/>
            <person name="Zaremba-Niedzwiedzka K."/>
            <person name="Martijn J."/>
            <person name="Lind A.E."/>
            <person name="van Eijk R."/>
            <person name="Schleper C."/>
            <person name="Guy L."/>
            <person name="Ettema T.J."/>
        </authorList>
    </citation>
    <scope>NUCLEOTIDE SEQUENCE</scope>
</reference>